<dbReference type="Proteomes" id="UP000219573">
    <property type="component" value="Unassembled WGS sequence"/>
</dbReference>
<keyword evidence="1" id="KW-0378">Hydrolase</keyword>
<dbReference type="SUPFAM" id="SSF55811">
    <property type="entry name" value="Nudix"/>
    <property type="match status" value="1"/>
</dbReference>
<dbReference type="PANTHER" id="PTHR10885:SF0">
    <property type="entry name" value="ISOPENTENYL-DIPHOSPHATE DELTA-ISOMERASE"/>
    <property type="match status" value="1"/>
</dbReference>
<gene>
    <name evidence="3" type="ORF">SAMN06265827_12624</name>
</gene>
<keyword evidence="3" id="KW-0413">Isomerase</keyword>
<evidence type="ECO:0000313" key="3">
    <source>
        <dbReference type="EMBL" id="SNY39962.1"/>
    </source>
</evidence>
<reference evidence="4" key="1">
    <citation type="submission" date="2017-09" db="EMBL/GenBank/DDBJ databases">
        <authorList>
            <person name="Varghese N."/>
            <person name="Submissions S."/>
        </authorList>
    </citation>
    <scope>NUCLEOTIDE SEQUENCE [LARGE SCALE GENOMIC DNA]</scope>
    <source>
        <strain evidence="4">MSL47</strain>
    </source>
</reference>
<dbReference type="PANTHER" id="PTHR10885">
    <property type="entry name" value="ISOPENTENYL-DIPHOSPHATE DELTA-ISOMERASE"/>
    <property type="match status" value="1"/>
</dbReference>
<dbReference type="InterPro" id="IPR015797">
    <property type="entry name" value="NUDIX_hydrolase-like_dom_sf"/>
</dbReference>
<dbReference type="PROSITE" id="PS51462">
    <property type="entry name" value="NUDIX"/>
    <property type="match status" value="1"/>
</dbReference>
<dbReference type="PROSITE" id="PS00893">
    <property type="entry name" value="NUDIX_BOX"/>
    <property type="match status" value="1"/>
</dbReference>
<dbReference type="EMBL" id="OBDZ01000026">
    <property type="protein sequence ID" value="SNY39962.1"/>
    <property type="molecule type" value="Genomic_DNA"/>
</dbReference>
<name>A0A285HW55_9FIRM</name>
<dbReference type="CDD" id="cd04693">
    <property type="entry name" value="NUDIX_Hydrolase"/>
    <property type="match status" value="1"/>
</dbReference>
<sequence>MEKWDLFDENRRPLNKTHNRQDQMITGEYHIAVEVWTVNSKHEILLTLRHPEKKHYPNFWENTGGSVLAGERSRMGAKRELFEETGITTDEDELFLLGTRREETAFFDTYIVRKDILIADLTMQEGETAAAQWVSIDRLDEMIKTGAVAAPVAERLAPLRKKFEEFLFTRC</sequence>
<dbReference type="InterPro" id="IPR000086">
    <property type="entry name" value="NUDIX_hydrolase_dom"/>
</dbReference>
<dbReference type="Pfam" id="PF00293">
    <property type="entry name" value="NUDIX"/>
    <property type="match status" value="1"/>
</dbReference>
<keyword evidence="4" id="KW-1185">Reference proteome</keyword>
<dbReference type="RefSeq" id="WP_097018935.1">
    <property type="nucleotide sequence ID" value="NZ_OBDZ01000026.1"/>
</dbReference>
<dbReference type="OrthoDB" id="9786032at2"/>
<accession>A0A285HW55</accession>
<organism evidence="3 4">
    <name type="scientific">Orenia metallireducens</name>
    <dbReference type="NCBI Taxonomy" id="1413210"/>
    <lineage>
        <taxon>Bacteria</taxon>
        <taxon>Bacillati</taxon>
        <taxon>Bacillota</taxon>
        <taxon>Clostridia</taxon>
        <taxon>Halanaerobiales</taxon>
        <taxon>Halobacteroidaceae</taxon>
        <taxon>Orenia</taxon>
    </lineage>
</organism>
<evidence type="ECO:0000313" key="4">
    <source>
        <dbReference type="Proteomes" id="UP000219573"/>
    </source>
</evidence>
<dbReference type="GO" id="GO:0016787">
    <property type="term" value="F:hydrolase activity"/>
    <property type="evidence" value="ECO:0007669"/>
    <property type="project" value="UniProtKB-KW"/>
</dbReference>
<dbReference type="AlphaFoldDB" id="A0A285HW55"/>
<protein>
    <submittedName>
        <fullName evidence="3">Isopentenyldiphosphate isomerase</fullName>
    </submittedName>
</protein>
<dbReference type="GO" id="GO:0016853">
    <property type="term" value="F:isomerase activity"/>
    <property type="evidence" value="ECO:0007669"/>
    <property type="project" value="UniProtKB-KW"/>
</dbReference>
<evidence type="ECO:0000259" key="2">
    <source>
        <dbReference type="PROSITE" id="PS51462"/>
    </source>
</evidence>
<dbReference type="Gene3D" id="3.90.79.10">
    <property type="entry name" value="Nucleoside Triphosphate Pyrophosphohydrolase"/>
    <property type="match status" value="1"/>
</dbReference>
<evidence type="ECO:0000256" key="1">
    <source>
        <dbReference type="ARBA" id="ARBA00022801"/>
    </source>
</evidence>
<dbReference type="InterPro" id="IPR020084">
    <property type="entry name" value="NUDIX_hydrolase_CS"/>
</dbReference>
<feature type="domain" description="Nudix hydrolase" evidence="2">
    <location>
        <begin position="28"/>
        <end position="156"/>
    </location>
</feature>
<proteinExistence type="predicted"/>